<evidence type="ECO:0000256" key="1">
    <source>
        <dbReference type="SAM" id="MobiDB-lite"/>
    </source>
</evidence>
<evidence type="ECO:0000313" key="2">
    <source>
        <dbReference type="EMBL" id="KAG7317835.1"/>
    </source>
</evidence>
<organism evidence="2 3">
    <name type="scientific">Hemibagrus wyckioides</name>
    <dbReference type="NCBI Taxonomy" id="337641"/>
    <lineage>
        <taxon>Eukaryota</taxon>
        <taxon>Metazoa</taxon>
        <taxon>Chordata</taxon>
        <taxon>Craniata</taxon>
        <taxon>Vertebrata</taxon>
        <taxon>Euteleostomi</taxon>
        <taxon>Actinopterygii</taxon>
        <taxon>Neopterygii</taxon>
        <taxon>Teleostei</taxon>
        <taxon>Ostariophysi</taxon>
        <taxon>Siluriformes</taxon>
        <taxon>Bagridae</taxon>
        <taxon>Hemibagrus</taxon>
    </lineage>
</organism>
<feature type="region of interest" description="Disordered" evidence="1">
    <location>
        <begin position="59"/>
        <end position="82"/>
    </location>
</feature>
<comment type="caution">
    <text evidence="2">The sequence shown here is derived from an EMBL/GenBank/DDBJ whole genome shotgun (WGS) entry which is preliminary data.</text>
</comment>
<evidence type="ECO:0000313" key="3">
    <source>
        <dbReference type="Proteomes" id="UP000824219"/>
    </source>
</evidence>
<name>A0A9D3NB42_9TELE</name>
<sequence>MTGALLRAGCGGGTGGKARLRLSWDAERKLMKSAGTVQEINRVGVRVTRTRLELKSRCLLEEEEPEETPAPPTDATRKNNRR</sequence>
<dbReference type="AlphaFoldDB" id="A0A9D3NB42"/>
<accession>A0A9D3NB42</accession>
<protein>
    <submittedName>
        <fullName evidence="2">Uncharacterized protein</fullName>
    </submittedName>
</protein>
<dbReference type="EMBL" id="JAHKSW010000023">
    <property type="protein sequence ID" value="KAG7317835.1"/>
    <property type="molecule type" value="Genomic_DNA"/>
</dbReference>
<dbReference type="Proteomes" id="UP000824219">
    <property type="component" value="Linkage Group LG23"/>
</dbReference>
<gene>
    <name evidence="2" type="ORF">KOW79_018870</name>
</gene>
<reference evidence="2 3" key="1">
    <citation type="submission" date="2021-06" db="EMBL/GenBank/DDBJ databases">
        <title>Chromosome-level genome assembly of the red-tail catfish (Hemibagrus wyckioides).</title>
        <authorList>
            <person name="Shao F."/>
        </authorList>
    </citation>
    <scope>NUCLEOTIDE SEQUENCE [LARGE SCALE GENOMIC DNA]</scope>
    <source>
        <strain evidence="2">EC202008001</strain>
        <tissue evidence="2">Blood</tissue>
    </source>
</reference>
<proteinExistence type="predicted"/>
<keyword evidence="3" id="KW-1185">Reference proteome</keyword>